<dbReference type="EMBL" id="CAMGYJ010000007">
    <property type="protein sequence ID" value="CAI0452358.1"/>
    <property type="molecule type" value="Genomic_DNA"/>
</dbReference>
<name>A0AAV0N1H7_9ROSI</name>
<protein>
    <recommendedName>
        <fullName evidence="2">Gnk2-homologous domain-containing protein</fullName>
    </recommendedName>
</protein>
<dbReference type="PROSITE" id="PS51473">
    <property type="entry name" value="GNK2"/>
    <property type="match status" value="1"/>
</dbReference>
<dbReference type="AlphaFoldDB" id="A0AAV0N1H7"/>
<proteinExistence type="predicted"/>
<reference evidence="3" key="1">
    <citation type="submission" date="2022-08" db="EMBL/GenBank/DDBJ databases">
        <authorList>
            <person name="Gutierrez-Valencia J."/>
        </authorList>
    </citation>
    <scope>NUCLEOTIDE SEQUENCE</scope>
</reference>
<comment type="caution">
    <text evidence="3">The sequence shown here is derived from an EMBL/GenBank/DDBJ whole genome shotgun (WGS) entry which is preliminary data.</text>
</comment>
<keyword evidence="1" id="KW-0732">Signal</keyword>
<dbReference type="InterPro" id="IPR002902">
    <property type="entry name" value="GNK2"/>
</dbReference>
<sequence length="243" mass="25895">MAVFVLLVVVSSSLSIFLPLVTDAVADYAAYCDSSGSGRSHAATARALVGDLKDKVPDKPGMQYCNVLTWPPSSGRQVFGYGSCDTVGRTADATYACRNCLATAGDALFLELSILLLITAAATTTGDVPHVQCYTGNGGVLAGEMKQSLILNLVVNLPYLPKTYYCNYLTFAGLTMYSFAECPRRDSDGDESVRACTDCLHLVGYDLIGSCGDTSTGYAWDDDSVCYFKVGYSLDVVCPKGTY</sequence>
<dbReference type="Proteomes" id="UP001154282">
    <property type="component" value="Unassembled WGS sequence"/>
</dbReference>
<evidence type="ECO:0000313" key="4">
    <source>
        <dbReference type="Proteomes" id="UP001154282"/>
    </source>
</evidence>
<evidence type="ECO:0000313" key="3">
    <source>
        <dbReference type="EMBL" id="CAI0452358.1"/>
    </source>
</evidence>
<gene>
    <name evidence="3" type="ORF">LITE_LOCUS31195</name>
</gene>
<keyword evidence="4" id="KW-1185">Reference proteome</keyword>
<feature type="domain" description="Gnk2-homologous" evidence="2">
    <location>
        <begin position="127"/>
        <end position="235"/>
    </location>
</feature>
<feature type="signal peptide" evidence="1">
    <location>
        <begin position="1"/>
        <end position="15"/>
    </location>
</feature>
<organism evidence="3 4">
    <name type="scientific">Linum tenue</name>
    <dbReference type="NCBI Taxonomy" id="586396"/>
    <lineage>
        <taxon>Eukaryota</taxon>
        <taxon>Viridiplantae</taxon>
        <taxon>Streptophyta</taxon>
        <taxon>Embryophyta</taxon>
        <taxon>Tracheophyta</taxon>
        <taxon>Spermatophyta</taxon>
        <taxon>Magnoliopsida</taxon>
        <taxon>eudicotyledons</taxon>
        <taxon>Gunneridae</taxon>
        <taxon>Pentapetalae</taxon>
        <taxon>rosids</taxon>
        <taxon>fabids</taxon>
        <taxon>Malpighiales</taxon>
        <taxon>Linaceae</taxon>
        <taxon>Linum</taxon>
    </lineage>
</organism>
<evidence type="ECO:0000259" key="2">
    <source>
        <dbReference type="PROSITE" id="PS51473"/>
    </source>
</evidence>
<accession>A0AAV0N1H7</accession>
<feature type="chain" id="PRO_5043404270" description="Gnk2-homologous domain-containing protein" evidence="1">
    <location>
        <begin position="16"/>
        <end position="243"/>
    </location>
</feature>
<evidence type="ECO:0000256" key="1">
    <source>
        <dbReference type="SAM" id="SignalP"/>
    </source>
</evidence>